<dbReference type="STRING" id="1194090.SAMN05443144_1513"/>
<proteinExistence type="predicted"/>
<dbReference type="Pfam" id="PF00107">
    <property type="entry name" value="ADH_zinc_N"/>
    <property type="match status" value="1"/>
</dbReference>
<evidence type="ECO:0000259" key="1">
    <source>
        <dbReference type="SMART" id="SM00829"/>
    </source>
</evidence>
<organism evidence="2 3">
    <name type="scientific">Fodinibius roseus</name>
    <dbReference type="NCBI Taxonomy" id="1194090"/>
    <lineage>
        <taxon>Bacteria</taxon>
        <taxon>Pseudomonadati</taxon>
        <taxon>Balneolota</taxon>
        <taxon>Balneolia</taxon>
        <taxon>Balneolales</taxon>
        <taxon>Balneolaceae</taxon>
        <taxon>Fodinibius</taxon>
    </lineage>
</organism>
<dbReference type="InterPro" id="IPR013154">
    <property type="entry name" value="ADH-like_N"/>
</dbReference>
<sequence>MTDTFKALVVEETAEDTFRRSVKQWPLDRLPDHEVLVRVHYSSLNYKDALSASGNKGVTQEYPHIPGIDAAGIVKESKDGRFQAGDKVIVTSYDLGQNTPGGFGRFIRVPGDWVVPLPVGLRLFESMALGTAGLTAAIGIHHLRRHEVEAGGGPLLVTGATGGVGTMAVSILAKLDYEVVAATGKTEQESFMKEIGATSVIHRDEVQDRSSKPLLGSRWSGVIETVGGRMLDTALRQTQPNGTVACCGNVLGHQLQTSVYPFILRGVTLSGIDSGHCPMKLRRQLWKRLGASWKPGHLPEISRSCSLEELNSEIDLILEGGQVGRVVVEHEG</sequence>
<evidence type="ECO:0000313" key="3">
    <source>
        <dbReference type="Proteomes" id="UP000184041"/>
    </source>
</evidence>
<dbReference type="InterPro" id="IPR014188">
    <property type="entry name" value="Acrylyl-CoA_reductase_AcuI"/>
</dbReference>
<dbReference type="Gene3D" id="3.40.50.720">
    <property type="entry name" value="NAD(P)-binding Rossmann-like Domain"/>
    <property type="match status" value="1"/>
</dbReference>
<accession>A0A1M5M4T5</accession>
<keyword evidence="3" id="KW-1185">Reference proteome</keyword>
<dbReference type="AlphaFoldDB" id="A0A1M5M4T5"/>
<dbReference type="Gene3D" id="3.90.180.10">
    <property type="entry name" value="Medium-chain alcohol dehydrogenases, catalytic domain"/>
    <property type="match status" value="1"/>
</dbReference>
<dbReference type="SUPFAM" id="SSF50129">
    <property type="entry name" value="GroES-like"/>
    <property type="match status" value="1"/>
</dbReference>
<dbReference type="SUPFAM" id="SSF51735">
    <property type="entry name" value="NAD(P)-binding Rossmann-fold domains"/>
    <property type="match status" value="1"/>
</dbReference>
<dbReference type="InterPro" id="IPR051397">
    <property type="entry name" value="Zn-ADH-like_protein"/>
</dbReference>
<dbReference type="EMBL" id="FQUS01000051">
    <property type="protein sequence ID" value="SHG72271.1"/>
    <property type="molecule type" value="Genomic_DNA"/>
</dbReference>
<dbReference type="InterPro" id="IPR011032">
    <property type="entry name" value="GroES-like_sf"/>
</dbReference>
<dbReference type="GO" id="GO:0043957">
    <property type="term" value="F:acryloyl-CoA reductase (NADPH) activity"/>
    <property type="evidence" value="ECO:0007669"/>
    <property type="project" value="TreeGrafter"/>
</dbReference>
<dbReference type="PANTHER" id="PTHR43677:SF1">
    <property type="entry name" value="ACRYLYL-COA REDUCTASE ACUI-RELATED"/>
    <property type="match status" value="1"/>
</dbReference>
<dbReference type="Proteomes" id="UP000184041">
    <property type="component" value="Unassembled WGS sequence"/>
</dbReference>
<dbReference type="RefSeq" id="WP_073068750.1">
    <property type="nucleotide sequence ID" value="NZ_FQUS01000051.1"/>
</dbReference>
<dbReference type="SMART" id="SM00829">
    <property type="entry name" value="PKS_ER"/>
    <property type="match status" value="1"/>
</dbReference>
<dbReference type="InterPro" id="IPR013149">
    <property type="entry name" value="ADH-like_C"/>
</dbReference>
<protein>
    <submittedName>
        <fullName evidence="2">Putative quinone oxidoreductase, YhdH/YhfP family</fullName>
    </submittedName>
</protein>
<dbReference type="PANTHER" id="PTHR43677">
    <property type="entry name" value="SHORT-CHAIN DEHYDROGENASE/REDUCTASE"/>
    <property type="match status" value="1"/>
</dbReference>
<dbReference type="CDD" id="cd05280">
    <property type="entry name" value="MDR_yhdh_yhfp"/>
    <property type="match status" value="1"/>
</dbReference>
<dbReference type="Pfam" id="PF08240">
    <property type="entry name" value="ADH_N"/>
    <property type="match status" value="1"/>
</dbReference>
<dbReference type="InterPro" id="IPR020843">
    <property type="entry name" value="ER"/>
</dbReference>
<dbReference type="InterPro" id="IPR036291">
    <property type="entry name" value="NAD(P)-bd_dom_sf"/>
</dbReference>
<name>A0A1M5M4T5_9BACT</name>
<gene>
    <name evidence="2" type="ORF">SAMN05443144_1513</name>
</gene>
<evidence type="ECO:0000313" key="2">
    <source>
        <dbReference type="EMBL" id="SHG72271.1"/>
    </source>
</evidence>
<feature type="domain" description="Enoyl reductase (ER)" evidence="1">
    <location>
        <begin position="13"/>
        <end position="328"/>
    </location>
</feature>
<dbReference type="NCBIfam" id="TIGR02823">
    <property type="entry name" value="oxido_YhdH"/>
    <property type="match status" value="1"/>
</dbReference>
<dbReference type="OrthoDB" id="9805663at2"/>
<reference evidence="2 3" key="1">
    <citation type="submission" date="2016-11" db="EMBL/GenBank/DDBJ databases">
        <authorList>
            <person name="Jaros S."/>
            <person name="Januszkiewicz K."/>
            <person name="Wedrychowicz H."/>
        </authorList>
    </citation>
    <scope>NUCLEOTIDE SEQUENCE [LARGE SCALE GENOMIC DNA]</scope>
    <source>
        <strain evidence="2 3">DSM 21986</strain>
    </source>
</reference>